<dbReference type="Pfam" id="PF17667">
    <property type="entry name" value="Pkinase_fungal"/>
    <property type="match status" value="1"/>
</dbReference>
<dbReference type="AlphaFoldDB" id="A0A5C3MVZ0"/>
<evidence type="ECO:0000259" key="1">
    <source>
        <dbReference type="Pfam" id="PF17667"/>
    </source>
</evidence>
<dbReference type="Proteomes" id="UP000305948">
    <property type="component" value="Unassembled WGS sequence"/>
</dbReference>
<dbReference type="EMBL" id="ML213517">
    <property type="protein sequence ID" value="TFK49032.1"/>
    <property type="molecule type" value="Genomic_DNA"/>
</dbReference>
<dbReference type="OrthoDB" id="2747778at2759"/>
<protein>
    <recommendedName>
        <fullName evidence="1">Fungal-type protein kinase domain-containing protein</fullName>
    </recommendedName>
</protein>
<reference evidence="2 3" key="1">
    <citation type="journal article" date="2019" name="Nat. Ecol. Evol.">
        <title>Megaphylogeny resolves global patterns of mushroom evolution.</title>
        <authorList>
            <person name="Varga T."/>
            <person name="Krizsan K."/>
            <person name="Foldi C."/>
            <person name="Dima B."/>
            <person name="Sanchez-Garcia M."/>
            <person name="Sanchez-Ramirez S."/>
            <person name="Szollosi G.J."/>
            <person name="Szarkandi J.G."/>
            <person name="Papp V."/>
            <person name="Albert L."/>
            <person name="Andreopoulos W."/>
            <person name="Angelini C."/>
            <person name="Antonin V."/>
            <person name="Barry K.W."/>
            <person name="Bougher N.L."/>
            <person name="Buchanan P."/>
            <person name="Buyck B."/>
            <person name="Bense V."/>
            <person name="Catcheside P."/>
            <person name="Chovatia M."/>
            <person name="Cooper J."/>
            <person name="Damon W."/>
            <person name="Desjardin D."/>
            <person name="Finy P."/>
            <person name="Geml J."/>
            <person name="Haridas S."/>
            <person name="Hughes K."/>
            <person name="Justo A."/>
            <person name="Karasinski D."/>
            <person name="Kautmanova I."/>
            <person name="Kiss B."/>
            <person name="Kocsube S."/>
            <person name="Kotiranta H."/>
            <person name="LaButti K.M."/>
            <person name="Lechner B.E."/>
            <person name="Liimatainen K."/>
            <person name="Lipzen A."/>
            <person name="Lukacs Z."/>
            <person name="Mihaltcheva S."/>
            <person name="Morgado L.N."/>
            <person name="Niskanen T."/>
            <person name="Noordeloos M.E."/>
            <person name="Ohm R.A."/>
            <person name="Ortiz-Santana B."/>
            <person name="Ovrebo C."/>
            <person name="Racz N."/>
            <person name="Riley R."/>
            <person name="Savchenko A."/>
            <person name="Shiryaev A."/>
            <person name="Soop K."/>
            <person name="Spirin V."/>
            <person name="Szebenyi C."/>
            <person name="Tomsovsky M."/>
            <person name="Tulloss R.E."/>
            <person name="Uehling J."/>
            <person name="Grigoriev I.V."/>
            <person name="Vagvolgyi C."/>
            <person name="Papp T."/>
            <person name="Martin F.M."/>
            <person name="Miettinen O."/>
            <person name="Hibbett D.S."/>
            <person name="Nagy L.G."/>
        </authorList>
    </citation>
    <scope>NUCLEOTIDE SEQUENCE [LARGE SCALE GENOMIC DNA]</scope>
    <source>
        <strain evidence="2 3">OMC1185</strain>
    </source>
</reference>
<evidence type="ECO:0000313" key="3">
    <source>
        <dbReference type="Proteomes" id="UP000305948"/>
    </source>
</evidence>
<organism evidence="2 3">
    <name type="scientific">Heliocybe sulcata</name>
    <dbReference type="NCBI Taxonomy" id="5364"/>
    <lineage>
        <taxon>Eukaryota</taxon>
        <taxon>Fungi</taxon>
        <taxon>Dikarya</taxon>
        <taxon>Basidiomycota</taxon>
        <taxon>Agaricomycotina</taxon>
        <taxon>Agaricomycetes</taxon>
        <taxon>Gloeophyllales</taxon>
        <taxon>Gloeophyllaceae</taxon>
        <taxon>Heliocybe</taxon>
    </lineage>
</organism>
<accession>A0A5C3MVZ0</accession>
<dbReference type="PANTHER" id="PTHR38248:SF2">
    <property type="entry name" value="FUNK1 11"/>
    <property type="match status" value="1"/>
</dbReference>
<dbReference type="PANTHER" id="PTHR38248">
    <property type="entry name" value="FUNK1 6"/>
    <property type="match status" value="1"/>
</dbReference>
<proteinExistence type="predicted"/>
<feature type="domain" description="Fungal-type protein kinase" evidence="1">
    <location>
        <begin position="164"/>
        <end position="478"/>
    </location>
</feature>
<dbReference type="InterPro" id="IPR040976">
    <property type="entry name" value="Pkinase_fungal"/>
</dbReference>
<evidence type="ECO:0000313" key="2">
    <source>
        <dbReference type="EMBL" id="TFK49032.1"/>
    </source>
</evidence>
<name>A0A5C3MVZ0_9AGAM</name>
<keyword evidence="3" id="KW-1185">Reference proteome</keyword>
<dbReference type="STRING" id="5364.A0A5C3MVZ0"/>
<sequence>MDCRASHDTVVLPALDPDLTELYLFSSPPISVREMQTMLQRRSFRYPTFADTPGILEVLFPQEERVTDSIMRTAMEQGLYQPGLDETRAGRWASFPAQTMSTDTTCQAFVAFANALCGMIFEKEHLRPRLTWVNLYMPHANLSPIEADHRPQIIASAAHNPADRSALRWWHNAVVHVEVVQRHKVERAVINFVRRAAQIFRGQANRRFLFGLIVAGPFFQVWMVDRSGSMMSEYINIHESPKDVIRLMSGFCLKSDHQLGWDLTLRPSTLRSLHPFRPLWECSMSTGDGQEEEFVLYHEIYLCHDEILHGRATRVWKAWRKVDICKPIQERKIYVIKDAWVREDVRLEGETFNLVGPSDGLVRLESYRIIQQIPGQDDETDYMSQGLKIEGAKVNMQEILQQAQAQPDSDDAFPQMGTIDFGDTGWLLDIDRYYVDHGMRRPLNFRHSRALLADYGWSLRRFTSLKELLGGLHDAIRGPSQGMST</sequence>
<gene>
    <name evidence="2" type="ORF">OE88DRAFT_456536</name>
</gene>